<dbReference type="Proteomes" id="UP000178501">
    <property type="component" value="Unassembled WGS sequence"/>
</dbReference>
<name>A0A1G1YG96_9BACT</name>
<protein>
    <submittedName>
        <fullName evidence="1">Uncharacterized protein</fullName>
    </submittedName>
</protein>
<gene>
    <name evidence="1" type="ORF">A3J65_04830</name>
</gene>
<evidence type="ECO:0000313" key="1">
    <source>
        <dbReference type="EMBL" id="OGY51264.1"/>
    </source>
</evidence>
<dbReference type="EMBL" id="MHIK01000032">
    <property type="protein sequence ID" value="OGY51264.1"/>
    <property type="molecule type" value="Genomic_DNA"/>
</dbReference>
<evidence type="ECO:0000313" key="2">
    <source>
        <dbReference type="Proteomes" id="UP000178501"/>
    </source>
</evidence>
<sequence length="139" mass="16676">MKVYKTKAAKLIGTNFYEINQIASSLYRQIKKKTKRRPYVRSAYFKKDKVFLELFWKHLFDKSNWRDRVRRLKYFPCALELIQNNRFEPASKENPNKPGEILHRFAGVTKDNDLFYVHIKEDKKSGQKYFMSVFPAGDK</sequence>
<proteinExistence type="predicted"/>
<organism evidence="1 2">
    <name type="scientific">Candidatus Buchananbacteria bacterium RIFCSPHIGHO2_02_FULL_45_11b</name>
    <dbReference type="NCBI Taxonomy" id="1797541"/>
    <lineage>
        <taxon>Bacteria</taxon>
        <taxon>Candidatus Buchananiibacteriota</taxon>
    </lineage>
</organism>
<comment type="caution">
    <text evidence="1">The sequence shown here is derived from an EMBL/GenBank/DDBJ whole genome shotgun (WGS) entry which is preliminary data.</text>
</comment>
<dbReference type="AlphaFoldDB" id="A0A1G1YG96"/>
<reference evidence="1 2" key="1">
    <citation type="journal article" date="2016" name="Nat. Commun.">
        <title>Thousands of microbial genomes shed light on interconnected biogeochemical processes in an aquifer system.</title>
        <authorList>
            <person name="Anantharaman K."/>
            <person name="Brown C.T."/>
            <person name="Hug L.A."/>
            <person name="Sharon I."/>
            <person name="Castelle C.J."/>
            <person name="Probst A.J."/>
            <person name="Thomas B.C."/>
            <person name="Singh A."/>
            <person name="Wilkins M.J."/>
            <person name="Karaoz U."/>
            <person name="Brodie E.L."/>
            <person name="Williams K.H."/>
            <person name="Hubbard S.S."/>
            <person name="Banfield J.F."/>
        </authorList>
    </citation>
    <scope>NUCLEOTIDE SEQUENCE [LARGE SCALE GENOMIC DNA]</scope>
</reference>
<accession>A0A1G1YG96</accession>